<keyword evidence="2" id="KW-1133">Transmembrane helix</keyword>
<feature type="coiled-coil region" evidence="1">
    <location>
        <begin position="272"/>
        <end position="334"/>
    </location>
</feature>
<dbReference type="Proteomes" id="UP000005845">
    <property type="component" value="Unassembled WGS sequence"/>
</dbReference>
<accession>H5TVQ4</accession>
<dbReference type="EMBL" id="BAFC01000016">
    <property type="protein sequence ID" value="GAB37562.1"/>
    <property type="molecule type" value="Genomic_DNA"/>
</dbReference>
<feature type="transmembrane region" description="Helical" evidence="2">
    <location>
        <begin position="157"/>
        <end position="178"/>
    </location>
</feature>
<evidence type="ECO:0000256" key="1">
    <source>
        <dbReference type="SAM" id="Coils"/>
    </source>
</evidence>
<proteinExistence type="predicted"/>
<reference evidence="3 4" key="1">
    <citation type="submission" date="2012-02" db="EMBL/GenBank/DDBJ databases">
        <title>Whole genome shotgun sequence of Gordonia sputi NBRC 100414.</title>
        <authorList>
            <person name="Yoshida I."/>
            <person name="Hosoyama A."/>
            <person name="Tsuchikane K."/>
            <person name="Katsumata H."/>
            <person name="Yamazaki S."/>
            <person name="Fujita N."/>
        </authorList>
    </citation>
    <scope>NUCLEOTIDE SEQUENCE [LARGE SCALE GENOMIC DNA]</scope>
    <source>
        <strain evidence="3 4">NBRC 100414</strain>
    </source>
</reference>
<organism evidence="3 4">
    <name type="scientific">Gordonia sputi NBRC 100414</name>
    <dbReference type="NCBI Taxonomy" id="1089453"/>
    <lineage>
        <taxon>Bacteria</taxon>
        <taxon>Bacillati</taxon>
        <taxon>Actinomycetota</taxon>
        <taxon>Actinomycetes</taxon>
        <taxon>Mycobacteriales</taxon>
        <taxon>Gordoniaceae</taxon>
        <taxon>Gordonia</taxon>
    </lineage>
</organism>
<evidence type="ECO:0000313" key="4">
    <source>
        <dbReference type="Proteomes" id="UP000005845"/>
    </source>
</evidence>
<protein>
    <submittedName>
        <fullName evidence="3">Uncharacterized protein</fullName>
    </submittedName>
</protein>
<evidence type="ECO:0000256" key="2">
    <source>
        <dbReference type="SAM" id="Phobius"/>
    </source>
</evidence>
<gene>
    <name evidence="3" type="ORF">GOSPT_016_00010</name>
</gene>
<comment type="caution">
    <text evidence="3">The sequence shown here is derived from an EMBL/GenBank/DDBJ whole genome shotgun (WGS) entry which is preliminary data.</text>
</comment>
<evidence type="ECO:0000313" key="3">
    <source>
        <dbReference type="EMBL" id="GAB37562.1"/>
    </source>
</evidence>
<keyword evidence="4" id="KW-1185">Reference proteome</keyword>
<feature type="transmembrane region" description="Helical" evidence="2">
    <location>
        <begin position="184"/>
        <end position="205"/>
    </location>
</feature>
<dbReference type="AlphaFoldDB" id="H5TVQ4"/>
<name>H5TVQ4_9ACTN</name>
<keyword evidence="1" id="KW-0175">Coiled coil</keyword>
<feature type="non-terminal residue" evidence="3">
    <location>
        <position position="1"/>
    </location>
</feature>
<keyword evidence="2" id="KW-0472">Membrane</keyword>
<sequence>LSPLQTLTVCTLQARMLLEDIDAANKPKVRASKRRASYRFVSDAYAATVPDDQLDWVPQELAGFRTRNGREQVEIFAGLATGLAGQVEKRSAALVVLVELLTFSPWDDGTHWEKKARESGLNEAASELVGLREGDLKAATQEFESLMKALRRKSIKWGRVAAATVVGAGVGVATAGWAAPAIGAAIGGTMGLTGAAATSAGLAALGGGSLAAGGFGVAGGTLLLTGAGGVAFAGAAAAGTRFSPIASRTVAAEAVKLDLLARMVLVESPNREEKMRRVVESLQERINDMSDTTSFLVEKINTLKKEKSATEKENEDLKSQIKSLKVELDEIRSATATLEVVRDRIPEMTSR</sequence>
<feature type="transmembrane region" description="Helical" evidence="2">
    <location>
        <begin position="217"/>
        <end position="238"/>
    </location>
</feature>
<keyword evidence="2" id="KW-0812">Transmembrane</keyword>